<evidence type="ECO:0000313" key="3">
    <source>
        <dbReference type="EMBL" id="AZZ39136.1"/>
    </source>
</evidence>
<sequence>MPSESSHRSDTGHPGRRSHSRRHGGHLITGARPSASEDLESRQRRYLISMAIRTVCFIGLVVAPNPWRWLFIPGAALLPAIAVILGNVDDRRTSTVEASERSQAQHQLGSAVTIPGQLAEDDQDPAGSPRDRTDRSD</sequence>
<feature type="region of interest" description="Disordered" evidence="1">
    <location>
        <begin position="1"/>
        <end position="40"/>
    </location>
</feature>
<evidence type="ECO:0000313" key="5">
    <source>
        <dbReference type="Proteomes" id="UP000277858"/>
    </source>
</evidence>
<feature type="region of interest" description="Disordered" evidence="1">
    <location>
        <begin position="97"/>
        <end position="137"/>
    </location>
</feature>
<evidence type="ECO:0000256" key="1">
    <source>
        <dbReference type="SAM" id="MobiDB-lite"/>
    </source>
</evidence>
<proteinExistence type="predicted"/>
<keyword evidence="2" id="KW-0812">Transmembrane</keyword>
<dbReference type="AlphaFoldDB" id="A0A3S4WYY1"/>
<keyword evidence="2" id="KW-1133">Transmembrane helix</keyword>
<evidence type="ECO:0000313" key="4">
    <source>
        <dbReference type="EMBL" id="VEI04368.1"/>
    </source>
</evidence>
<reference evidence="3" key="3">
    <citation type="journal article" date="2019" name="Microorganisms">
        <title>Red-Brown Pigmentation of Acidipropionibacterium jensenii Is Tied to Haemolytic Activity and cyl-Like Gene Cluster.</title>
        <authorList>
            <person name="Deptula P."/>
            <person name="Loivamaa I."/>
            <person name="Smolander O.P."/>
            <person name="Laine P."/>
            <person name="Roberts R.J."/>
            <person name="Piironen V."/>
            <person name="Paulin L."/>
            <person name="Savijoki K."/>
            <person name="Auvinen P."/>
            <person name="Varmanen P."/>
        </authorList>
    </citation>
    <scope>NUCLEOTIDE SEQUENCE</scope>
    <source>
        <strain evidence="3">JS280</strain>
    </source>
</reference>
<dbReference type="STRING" id="1122997.GCA_000425285_00519"/>
<reference evidence="4 5" key="2">
    <citation type="submission" date="2018-12" db="EMBL/GenBank/DDBJ databases">
        <authorList>
            <consortium name="Pathogen Informatics"/>
        </authorList>
    </citation>
    <scope>NUCLEOTIDE SEQUENCE [LARGE SCALE GENOMIC DNA]</scope>
    <source>
        <strain evidence="4 5">NCTC13652</strain>
    </source>
</reference>
<feature type="compositionally biased region" description="Polar residues" evidence="1">
    <location>
        <begin position="101"/>
        <end position="110"/>
    </location>
</feature>
<feature type="compositionally biased region" description="Basic residues" evidence="1">
    <location>
        <begin position="14"/>
        <end position="25"/>
    </location>
</feature>
<evidence type="ECO:0000256" key="2">
    <source>
        <dbReference type="SAM" id="Phobius"/>
    </source>
</evidence>
<keyword evidence="2" id="KW-0472">Membrane</keyword>
<dbReference type="Proteomes" id="UP000277858">
    <property type="component" value="Chromosome"/>
</dbReference>
<organism evidence="4 5">
    <name type="scientific">Acidipropionibacterium jensenii</name>
    <dbReference type="NCBI Taxonomy" id="1749"/>
    <lineage>
        <taxon>Bacteria</taxon>
        <taxon>Bacillati</taxon>
        <taxon>Actinomycetota</taxon>
        <taxon>Actinomycetes</taxon>
        <taxon>Propionibacteriales</taxon>
        <taxon>Propionibacteriaceae</taxon>
        <taxon>Acidipropionibacterium</taxon>
    </lineage>
</organism>
<evidence type="ECO:0000313" key="6">
    <source>
        <dbReference type="Proteomes" id="UP000285875"/>
    </source>
</evidence>
<reference evidence="6" key="1">
    <citation type="submission" date="2017-12" db="EMBL/GenBank/DDBJ databases">
        <title>Whole genome sequencing of Acidipropionibacterium jensenii strains JS279 and JS280.</title>
        <authorList>
            <person name="Deptula P."/>
            <person name="Laine P."/>
            <person name="Smolander O.-P."/>
            <person name="Paulin L."/>
            <person name="Auvinen P."/>
            <person name="Varmanen P."/>
        </authorList>
    </citation>
    <scope>NUCLEOTIDE SEQUENCE [LARGE SCALE GENOMIC DNA]</scope>
    <source>
        <strain evidence="6">JS280</strain>
    </source>
</reference>
<gene>
    <name evidence="3" type="ORF">C0Z10_04545</name>
    <name evidence="4" type="ORF">NCTC13652_02599</name>
</gene>
<dbReference type="InterPro" id="IPR021449">
    <property type="entry name" value="DUF3099"/>
</dbReference>
<keyword evidence="5" id="KW-1185">Reference proteome</keyword>
<dbReference type="KEGG" id="aji:C0Z10_04545"/>
<feature type="transmembrane region" description="Helical" evidence="2">
    <location>
        <begin position="46"/>
        <end position="63"/>
    </location>
</feature>
<dbReference type="OrthoDB" id="4229919at2"/>
<dbReference type="Proteomes" id="UP000285875">
    <property type="component" value="Chromosome"/>
</dbReference>
<dbReference type="Pfam" id="PF11298">
    <property type="entry name" value="DUF3099"/>
    <property type="match status" value="1"/>
</dbReference>
<name>A0A3S4WYY1_9ACTN</name>
<feature type="compositionally biased region" description="Basic and acidic residues" evidence="1">
    <location>
        <begin position="1"/>
        <end position="13"/>
    </location>
</feature>
<protein>
    <submittedName>
        <fullName evidence="3">DUF3099 domain-containing protein</fullName>
    </submittedName>
    <submittedName>
        <fullName evidence="4">Protein of uncharacterized function (DUF3099)</fullName>
    </submittedName>
</protein>
<dbReference type="EMBL" id="LR134473">
    <property type="protein sequence ID" value="VEI04368.1"/>
    <property type="molecule type" value="Genomic_DNA"/>
</dbReference>
<feature type="transmembrane region" description="Helical" evidence="2">
    <location>
        <begin position="69"/>
        <end position="88"/>
    </location>
</feature>
<dbReference type="EMBL" id="CP025570">
    <property type="protein sequence ID" value="AZZ39136.1"/>
    <property type="molecule type" value="Genomic_DNA"/>
</dbReference>
<accession>A0A3S4WYY1</accession>